<evidence type="ECO:0000313" key="1">
    <source>
        <dbReference type="EMBL" id="CAL4181862.1"/>
    </source>
</evidence>
<dbReference type="AlphaFoldDB" id="A0AAV2SDR0"/>
<proteinExistence type="predicted"/>
<dbReference type="EMBL" id="CAXKWB010059352">
    <property type="protein sequence ID" value="CAL4181862.1"/>
    <property type="molecule type" value="Genomic_DNA"/>
</dbReference>
<reference evidence="1 2" key="1">
    <citation type="submission" date="2024-05" db="EMBL/GenBank/DDBJ databases">
        <authorList>
            <person name="Wallberg A."/>
        </authorList>
    </citation>
    <scope>NUCLEOTIDE SEQUENCE [LARGE SCALE GENOMIC DNA]</scope>
</reference>
<gene>
    <name evidence="1" type="ORF">MNOR_LOCUS35467</name>
</gene>
<organism evidence="1 2">
    <name type="scientific">Meganyctiphanes norvegica</name>
    <name type="common">Northern krill</name>
    <name type="synonym">Thysanopoda norvegica</name>
    <dbReference type="NCBI Taxonomy" id="48144"/>
    <lineage>
        <taxon>Eukaryota</taxon>
        <taxon>Metazoa</taxon>
        <taxon>Ecdysozoa</taxon>
        <taxon>Arthropoda</taxon>
        <taxon>Crustacea</taxon>
        <taxon>Multicrustacea</taxon>
        <taxon>Malacostraca</taxon>
        <taxon>Eumalacostraca</taxon>
        <taxon>Eucarida</taxon>
        <taxon>Euphausiacea</taxon>
        <taxon>Euphausiidae</taxon>
        <taxon>Meganyctiphanes</taxon>
    </lineage>
</organism>
<accession>A0AAV2SDR0</accession>
<keyword evidence="2" id="KW-1185">Reference proteome</keyword>
<comment type="caution">
    <text evidence="1">The sequence shown here is derived from an EMBL/GenBank/DDBJ whole genome shotgun (WGS) entry which is preliminary data.</text>
</comment>
<feature type="non-terminal residue" evidence="1">
    <location>
        <position position="131"/>
    </location>
</feature>
<name>A0AAV2SDR0_MEGNR</name>
<protein>
    <submittedName>
        <fullName evidence="1">Uncharacterized protein</fullName>
    </submittedName>
</protein>
<sequence length="131" mass="14900">MAVGWNTITITVREKEIDIGKFYTLTGVQYEVNDILFTGKYLTTCTDMTPMWKIVHSSDISIPLFGLSNFRIRLCSDQLFQPDLTLNNLDIPLSYDEELVIRKSNVALPSDDYSIVVLKHSNMISIFTTSV</sequence>
<evidence type="ECO:0000313" key="2">
    <source>
        <dbReference type="Proteomes" id="UP001497623"/>
    </source>
</evidence>
<dbReference type="Proteomes" id="UP001497623">
    <property type="component" value="Unassembled WGS sequence"/>
</dbReference>